<feature type="compositionally biased region" description="Acidic residues" evidence="1">
    <location>
        <begin position="693"/>
        <end position="719"/>
    </location>
</feature>
<name>A0A0D2IUW5_9EURO</name>
<feature type="compositionally biased region" description="Polar residues" evidence="1">
    <location>
        <begin position="571"/>
        <end position="603"/>
    </location>
</feature>
<dbReference type="EMBL" id="KN847483">
    <property type="protein sequence ID" value="KIX00495.1"/>
    <property type="molecule type" value="Genomic_DNA"/>
</dbReference>
<feature type="compositionally biased region" description="Basic and acidic residues" evidence="1">
    <location>
        <begin position="1038"/>
        <end position="1063"/>
    </location>
</feature>
<feature type="region of interest" description="Disordered" evidence="1">
    <location>
        <begin position="926"/>
        <end position="950"/>
    </location>
</feature>
<feature type="region of interest" description="Disordered" evidence="1">
    <location>
        <begin position="1"/>
        <end position="611"/>
    </location>
</feature>
<feature type="region of interest" description="Disordered" evidence="1">
    <location>
        <begin position="1023"/>
        <end position="1082"/>
    </location>
</feature>
<feature type="compositionally biased region" description="Low complexity" evidence="1">
    <location>
        <begin position="114"/>
        <end position="125"/>
    </location>
</feature>
<feature type="compositionally biased region" description="Polar residues" evidence="1">
    <location>
        <begin position="1064"/>
        <end position="1078"/>
    </location>
</feature>
<feature type="compositionally biased region" description="Low complexity" evidence="1">
    <location>
        <begin position="158"/>
        <end position="171"/>
    </location>
</feature>
<feature type="region of interest" description="Disordered" evidence="1">
    <location>
        <begin position="633"/>
        <end position="743"/>
    </location>
</feature>
<feature type="compositionally biased region" description="Acidic residues" evidence="1">
    <location>
        <begin position="389"/>
        <end position="402"/>
    </location>
</feature>
<dbReference type="InterPro" id="IPR001357">
    <property type="entry name" value="BRCT_dom"/>
</dbReference>
<dbReference type="RefSeq" id="XP_013267631.1">
    <property type="nucleotide sequence ID" value="XM_013412177.1"/>
</dbReference>
<dbReference type="HOGENOM" id="CLU_234405_0_0_1"/>
<dbReference type="STRING" id="1442369.A0A0D2IUW5"/>
<dbReference type="VEuPathDB" id="FungiDB:Z518_10635"/>
<feature type="domain" description="BRCT" evidence="2">
    <location>
        <begin position="1410"/>
        <end position="1458"/>
    </location>
</feature>
<feature type="compositionally biased region" description="Polar residues" evidence="1">
    <location>
        <begin position="486"/>
        <end position="505"/>
    </location>
</feature>
<evidence type="ECO:0000259" key="2">
    <source>
        <dbReference type="PROSITE" id="PS50172"/>
    </source>
</evidence>
<sequence length="1696" mass="183246">MAPKKAVSPAKPRRITRARAADGDANSALDEPSIRKTKAASAAPTTTRTRAIEAKSRVTKTEPSLTRTTRGGKSNTRSSKSVDIDTEDEGEIAVAVPEPGTKTSRSTRSTQNPSVTATASSLASAPRRRIKVTPLDAVNSEPVAQAEPEVKSAKKTSTKTTKAKTAASKSTTSRRKKDAAATKLDEKNDEGVETEMADPEPKRPGGGRSTRAKAEGEPKATTKSSSTTSKSRGRSKKEGHAVEPTEEVKVAPVTTRQTRARAGSATSSVAAEPTVSVVVPPRKRVTFQDLTDDEDEKENQQPATISKSRTTKQTSAATKETETAAKGMRAKPIRRPAPTRITKATRGASNKSTMDSIKEADVEETGKVPPRALTPKKITQVAKAPVFDSSDDDDEKEEEDELAGAKTPIRDLSLSSKRRTSASVPRSVSPIKKLDFTPALTATCPEKTNEHGIIGVSSPPRRPPTSPFKDSLKESPRRAPDGVTVFKTQIQDSNNTGSLALNPPNSRALLLQSPKRGLADKTTFPPSAMKSHNSSLKPSSLSSPARRLFSPSRQKMPVRISPAPKKKHSIPASTPASERQSKSPGNVDLQMSSHFRSSVSPQRSARVYRMSDDELAQEVGEDLDFDQSVLNIRSPLKAPKVKPIVNDELDPVNIDPAADRGDDDELDDHDQERYLVQSSENALAEQSGQGGQDNEETMLDPEPEVEEVLEQEEVAEVEEESSRVPEPKSITPRVLERSSKKPRVSDALFSRLREIDDDSEDELAADQTPDMRMLKPKFRPSWSQANIRSRISTGVVPASTSKNLGFTPLAAQLKGWRAGSPEKKVGLKNMSESQGIFSPLAQMHIAGSVEVNRQDTPVRHTQKQKSLANRLSFAPSMIDSPARPEFFAESMAAQDFEDQVGSHEGVEPGEYEDLHDLIPKDGVERAASGTDTASGSEGRGDESESVHQEPVDLTTDLINFTNASNTAMIDFKALANEAEGLAAEEEQSMLSTPSEVYGDENTAPVEQTTEILHRRNGHEEVIEETIDKNVLINDPQNDDDREKNKQNAHSSREEADIVEEQAHETSIPSIEVNTSIPSTGDAERLGIDDAVEEIDFNVTPIRPDPSLPRYVSTVVSKVPLRPEGQIPSVLSPLKVQRKRPRSMSSSSSLALKKPNLGVSSNGFVSVAEPLATPKGREEFGFSPQRKIRSAAPSPAHSLSVNVTTPDRMSFVVDDFGDSTLDGIELPEDESMSDDITNNPSSDQETERLDHDESVLTIGSAFFKTPKIPAKSASMLSTVRSNEIATSPYAMSHGQATPKATPSRTAVSTSKTPATLMKSRTPYALHQSKTSAKTPLAGRAPLKPVGYGFLHGAVVHVDVHTSDGADASGCYVELLMEMGARCVKEWRWNPRASSSGNEPVSAEVPSTGVGVTHVVYKDGGRRTLEKVRAAKGQVLCVGLGWVLDCQREGKWLDESAYAVDASIMPRGGSRRRKSMEPRTLINENGFLSASRANRRSLSAEYAGLTEEMKMDLINTPVRGREDQIEDESEISSTYNSPTAATVGEGGQTADVGYLLSSAQAPDNDGDQDSSVIRHTHTPHINNNKMNSNQANPNTPPSTNLSVDYDPRTAATPLTPYLIAKGRELIQMSAPPKQINKGIFDRDDDGENENGGVAGGKRFQIKMNGNGKARVLGDAARRRTLGAGLGFKPVVGSPLRNE</sequence>
<feature type="compositionally biased region" description="Low complexity" evidence="1">
    <location>
        <begin position="221"/>
        <end position="230"/>
    </location>
</feature>
<feature type="compositionally biased region" description="Polar residues" evidence="1">
    <location>
        <begin position="676"/>
        <end position="687"/>
    </location>
</feature>
<feature type="compositionally biased region" description="Polar residues" evidence="1">
    <location>
        <begin position="1567"/>
        <end position="1599"/>
    </location>
</feature>
<dbReference type="SUPFAM" id="SSF52113">
    <property type="entry name" value="BRCT domain"/>
    <property type="match status" value="1"/>
</dbReference>
<keyword evidence="4" id="KW-1185">Reference proteome</keyword>
<reference evidence="3 4" key="1">
    <citation type="submission" date="2015-01" db="EMBL/GenBank/DDBJ databases">
        <title>The Genome Sequence of Rhinocladiella mackenzie CBS 650.93.</title>
        <authorList>
            <consortium name="The Broad Institute Genomics Platform"/>
            <person name="Cuomo C."/>
            <person name="de Hoog S."/>
            <person name="Gorbushina A."/>
            <person name="Stielow B."/>
            <person name="Teixiera M."/>
            <person name="Abouelleil A."/>
            <person name="Chapman S.B."/>
            <person name="Priest M."/>
            <person name="Young S.K."/>
            <person name="Wortman J."/>
            <person name="Nusbaum C."/>
            <person name="Birren B."/>
        </authorList>
    </citation>
    <scope>NUCLEOTIDE SEQUENCE [LARGE SCALE GENOMIC DNA]</scope>
    <source>
        <strain evidence="3 4">CBS 650.93</strain>
    </source>
</reference>
<protein>
    <recommendedName>
        <fullName evidence="2">BRCT domain-containing protein</fullName>
    </recommendedName>
</protein>
<dbReference type="GeneID" id="25298706"/>
<feature type="compositionally biased region" description="Polar residues" evidence="1">
    <location>
        <begin position="101"/>
        <end position="113"/>
    </location>
</feature>
<dbReference type="CDD" id="cd17716">
    <property type="entry name" value="BRCT_microcephalin_rpt1"/>
    <property type="match status" value="1"/>
</dbReference>
<feature type="compositionally biased region" description="Low complexity" evidence="1">
    <location>
        <begin position="39"/>
        <end position="49"/>
    </location>
</feature>
<proteinExistence type="predicted"/>
<feature type="region of interest" description="Disordered" evidence="1">
    <location>
        <begin position="1519"/>
        <end position="1544"/>
    </location>
</feature>
<feature type="compositionally biased region" description="Basic and acidic residues" evidence="1">
    <location>
        <begin position="938"/>
        <end position="950"/>
    </location>
</feature>
<feature type="compositionally biased region" description="Polar residues" evidence="1">
    <location>
        <begin position="1233"/>
        <end position="1242"/>
    </location>
</feature>
<organism evidence="3 4">
    <name type="scientific">Rhinocladiella mackenziei CBS 650.93</name>
    <dbReference type="NCBI Taxonomy" id="1442369"/>
    <lineage>
        <taxon>Eukaryota</taxon>
        <taxon>Fungi</taxon>
        <taxon>Dikarya</taxon>
        <taxon>Ascomycota</taxon>
        <taxon>Pezizomycotina</taxon>
        <taxon>Eurotiomycetes</taxon>
        <taxon>Chaetothyriomycetidae</taxon>
        <taxon>Chaetothyriales</taxon>
        <taxon>Herpotrichiellaceae</taxon>
        <taxon>Rhinocladiella</taxon>
    </lineage>
</organism>
<feature type="compositionally biased region" description="Basic and acidic residues" evidence="1">
    <location>
        <begin position="236"/>
        <end position="249"/>
    </location>
</feature>
<feature type="region of interest" description="Disordered" evidence="1">
    <location>
        <begin position="1290"/>
        <end position="1311"/>
    </location>
</feature>
<dbReference type="Gene3D" id="3.40.50.10190">
    <property type="entry name" value="BRCT domain"/>
    <property type="match status" value="1"/>
</dbReference>
<feature type="compositionally biased region" description="Polar residues" evidence="1">
    <location>
        <begin position="1293"/>
        <end position="1311"/>
    </location>
</feature>
<feature type="compositionally biased region" description="Basic and acidic residues" evidence="1">
    <location>
        <begin position="356"/>
        <end position="366"/>
    </location>
</feature>
<feature type="compositionally biased region" description="Basic and acidic residues" evidence="1">
    <location>
        <begin position="50"/>
        <end position="60"/>
    </location>
</feature>
<gene>
    <name evidence="3" type="ORF">Z518_10635</name>
</gene>
<feature type="compositionally biased region" description="Basic and acidic residues" evidence="1">
    <location>
        <begin position="178"/>
        <end position="190"/>
    </location>
</feature>
<evidence type="ECO:0000313" key="4">
    <source>
        <dbReference type="Proteomes" id="UP000053617"/>
    </source>
</evidence>
<dbReference type="PANTHER" id="PTHR14625">
    <property type="entry name" value="MICROCEPHALIN"/>
    <property type="match status" value="1"/>
</dbReference>
<feature type="compositionally biased region" description="Low complexity" evidence="1">
    <location>
        <begin position="534"/>
        <end position="553"/>
    </location>
</feature>
<evidence type="ECO:0000313" key="3">
    <source>
        <dbReference type="EMBL" id="KIX00495.1"/>
    </source>
</evidence>
<dbReference type="InterPro" id="IPR036420">
    <property type="entry name" value="BRCT_dom_sf"/>
</dbReference>
<dbReference type="Proteomes" id="UP000053617">
    <property type="component" value="Unassembled WGS sequence"/>
</dbReference>
<feature type="compositionally biased region" description="Polar residues" evidence="1">
    <location>
        <begin position="61"/>
        <end position="81"/>
    </location>
</feature>
<evidence type="ECO:0000256" key="1">
    <source>
        <dbReference type="SAM" id="MobiDB-lite"/>
    </source>
</evidence>
<dbReference type="OrthoDB" id="2384350at2759"/>
<feature type="region of interest" description="Disordered" evidence="1">
    <location>
        <begin position="1219"/>
        <end position="1250"/>
    </location>
</feature>
<feature type="compositionally biased region" description="Basic and acidic residues" evidence="1">
    <location>
        <begin position="470"/>
        <end position="480"/>
    </location>
</feature>
<dbReference type="GO" id="GO:0000278">
    <property type="term" value="P:mitotic cell cycle"/>
    <property type="evidence" value="ECO:0007669"/>
    <property type="project" value="TreeGrafter"/>
</dbReference>
<accession>A0A0D2IUW5</accession>
<feature type="region of interest" description="Disordered" evidence="1">
    <location>
        <begin position="1556"/>
        <end position="1599"/>
    </location>
</feature>
<dbReference type="PANTHER" id="PTHR14625:SF3">
    <property type="entry name" value="MICROCEPHALIN"/>
    <property type="match status" value="1"/>
</dbReference>
<dbReference type="InterPro" id="IPR022047">
    <property type="entry name" value="Microcephalin-like"/>
</dbReference>
<dbReference type="PROSITE" id="PS50172">
    <property type="entry name" value="BRCT"/>
    <property type="match status" value="1"/>
</dbReference>